<dbReference type="Proteomes" id="UP000050833">
    <property type="component" value="Unassembled WGS sequence"/>
</dbReference>
<dbReference type="PANTHER" id="PTHR48098:SF1">
    <property type="entry name" value="DIACYLGLYCEROL ACYLTRANSFERASE_MYCOLYLTRANSFERASE AG85A"/>
    <property type="match status" value="1"/>
</dbReference>
<evidence type="ECO:0000259" key="2">
    <source>
        <dbReference type="SMART" id="SM00635"/>
    </source>
</evidence>
<dbReference type="InterPro" id="IPR000801">
    <property type="entry name" value="Esterase-like"/>
</dbReference>
<dbReference type="Gene3D" id="3.40.50.1820">
    <property type="entry name" value="alpha/beta hydrolase"/>
    <property type="match status" value="1"/>
</dbReference>
<evidence type="ECO:0000313" key="4">
    <source>
        <dbReference type="Proteomes" id="UP000050833"/>
    </source>
</evidence>
<evidence type="ECO:0000256" key="1">
    <source>
        <dbReference type="SAM" id="SignalP"/>
    </source>
</evidence>
<dbReference type="Gene3D" id="2.60.40.1080">
    <property type="match status" value="1"/>
</dbReference>
<dbReference type="EMBL" id="LLKB01000001">
    <property type="protein sequence ID" value="KQC86745.1"/>
    <property type="molecule type" value="Genomic_DNA"/>
</dbReference>
<dbReference type="SUPFAM" id="SSF49373">
    <property type="entry name" value="Invasin/intimin cell-adhesion fragments"/>
    <property type="match status" value="1"/>
</dbReference>
<dbReference type="InterPro" id="IPR008964">
    <property type="entry name" value="Invasin/intimin_cell_adhesion"/>
</dbReference>
<keyword evidence="1" id="KW-0732">Signal</keyword>
<comment type="caution">
    <text evidence="3">The sequence shown here is derived from an EMBL/GenBank/DDBJ whole genome shotgun (WGS) entry which is preliminary data.</text>
</comment>
<dbReference type="AlphaFoldDB" id="A0AAW3JWJ9"/>
<reference evidence="3 4" key="1">
    <citation type="submission" date="2015-10" db="EMBL/GenBank/DDBJ databases">
        <title>Butyribacter intestini gen. nov., sp. nov., a butyric acid-producing bacterium of the family Lachnospiraceae isolated from the human faeces.</title>
        <authorList>
            <person name="Zou Y."/>
            <person name="Xue W."/>
            <person name="Luo G."/>
            <person name="Lv M."/>
        </authorList>
    </citation>
    <scope>NUCLEOTIDE SEQUENCE [LARGE SCALE GENOMIC DNA]</scope>
    <source>
        <strain evidence="3 4">TF01-11</strain>
    </source>
</reference>
<name>A0AAW3JWJ9_9FIRM</name>
<organism evidence="3 4">
    <name type="scientific">Butyribacter intestini</name>
    <dbReference type="NCBI Taxonomy" id="1703332"/>
    <lineage>
        <taxon>Bacteria</taxon>
        <taxon>Bacillati</taxon>
        <taxon>Bacillota</taxon>
        <taxon>Clostridia</taxon>
        <taxon>Lachnospirales</taxon>
        <taxon>Lachnospiraceae</taxon>
        <taxon>Butyribacter</taxon>
    </lineage>
</organism>
<dbReference type="RefSeq" id="WP_055942622.1">
    <property type="nucleotide sequence ID" value="NZ_JAQDCV010000001.1"/>
</dbReference>
<accession>A0AAW3JWJ9</accession>
<dbReference type="PANTHER" id="PTHR48098">
    <property type="entry name" value="ENTEROCHELIN ESTERASE-RELATED"/>
    <property type="match status" value="1"/>
</dbReference>
<feature type="chain" id="PRO_5043441984" description="BIG2 domain-containing protein" evidence="1">
    <location>
        <begin position="25"/>
        <end position="392"/>
    </location>
</feature>
<gene>
    <name evidence="3" type="ORF">APZ18_06160</name>
</gene>
<sequence>MKKKSTLILTATLTISTLLLPVTSFCTTHSIAKTAGQPKLSAKKLIMKTGQTKKLKLKNVSGKNQKKIKWSSNNKSIITVNKSGLIKAKKKGKGKIMAKYNNKTYTCNVTVKKRPATKPDPYDGDVAYPVSFAYTEKNSDVTYGKVKIDTYFSTTTNKNRKCAVVLPPNYDKNKKYPVCYLLHGLGQDHTDWLNANAPVIIGNMIAEKTAKEMILVLPNCRARANDTYVGDAFSLDNYRAFDNFINDLRDNLMPYIKENYSVAEGRENTAIAGFSMGGRTALYIGLSMQDTFGYIGGFCPAPGLFAYEMNGIAEDGLFKADTFKLNDEYADNTLLMIVAAKSDTVVFDIPETYHNALVKNNTKHIWYKTTGGHDATVMDHGFYNFAKKLFNN</sequence>
<keyword evidence="4" id="KW-1185">Reference proteome</keyword>
<feature type="domain" description="BIG2" evidence="2">
    <location>
        <begin position="34"/>
        <end position="110"/>
    </location>
</feature>
<protein>
    <recommendedName>
        <fullName evidence="2">BIG2 domain-containing protein</fullName>
    </recommendedName>
</protein>
<dbReference type="InterPro" id="IPR029058">
    <property type="entry name" value="AB_hydrolase_fold"/>
</dbReference>
<dbReference type="Pfam" id="PF00756">
    <property type="entry name" value="Esterase"/>
    <property type="match status" value="1"/>
</dbReference>
<dbReference type="InterPro" id="IPR003343">
    <property type="entry name" value="Big_2"/>
</dbReference>
<evidence type="ECO:0000313" key="3">
    <source>
        <dbReference type="EMBL" id="KQC86745.1"/>
    </source>
</evidence>
<dbReference type="InterPro" id="IPR050583">
    <property type="entry name" value="Mycobacterial_A85_antigen"/>
</dbReference>
<dbReference type="SMART" id="SM00635">
    <property type="entry name" value="BID_2"/>
    <property type="match status" value="1"/>
</dbReference>
<dbReference type="SUPFAM" id="SSF53474">
    <property type="entry name" value="alpha/beta-Hydrolases"/>
    <property type="match status" value="1"/>
</dbReference>
<dbReference type="Pfam" id="PF02368">
    <property type="entry name" value="Big_2"/>
    <property type="match status" value="1"/>
</dbReference>
<proteinExistence type="predicted"/>
<feature type="signal peptide" evidence="1">
    <location>
        <begin position="1"/>
        <end position="24"/>
    </location>
</feature>
<dbReference type="GO" id="GO:0016747">
    <property type="term" value="F:acyltransferase activity, transferring groups other than amino-acyl groups"/>
    <property type="evidence" value="ECO:0007669"/>
    <property type="project" value="TreeGrafter"/>
</dbReference>